<name>A0A0A9FMN6_ARUDO</name>
<protein>
    <submittedName>
        <fullName evidence="1">Uncharacterized protein</fullName>
    </submittedName>
</protein>
<dbReference type="AlphaFoldDB" id="A0A0A9FMN6"/>
<reference evidence="1" key="2">
    <citation type="journal article" date="2015" name="Data Brief">
        <title>Shoot transcriptome of the giant reed, Arundo donax.</title>
        <authorList>
            <person name="Barrero R.A."/>
            <person name="Guerrero F.D."/>
            <person name="Moolhuijzen P."/>
            <person name="Goolsby J.A."/>
            <person name="Tidwell J."/>
            <person name="Bellgard S.E."/>
            <person name="Bellgard M.I."/>
        </authorList>
    </citation>
    <scope>NUCLEOTIDE SEQUENCE</scope>
    <source>
        <tissue evidence="1">Shoot tissue taken approximately 20 cm above the soil surface</tissue>
    </source>
</reference>
<proteinExistence type="predicted"/>
<evidence type="ECO:0000313" key="1">
    <source>
        <dbReference type="EMBL" id="JAE11466.1"/>
    </source>
</evidence>
<dbReference type="EMBL" id="GBRH01186430">
    <property type="protein sequence ID" value="JAE11466.1"/>
    <property type="molecule type" value="Transcribed_RNA"/>
</dbReference>
<accession>A0A0A9FMN6</accession>
<reference evidence="1" key="1">
    <citation type="submission" date="2014-09" db="EMBL/GenBank/DDBJ databases">
        <authorList>
            <person name="Magalhaes I.L.F."/>
            <person name="Oliveira U."/>
            <person name="Santos F.R."/>
            <person name="Vidigal T.H.D.A."/>
            <person name="Brescovit A.D."/>
            <person name="Santos A.J."/>
        </authorList>
    </citation>
    <scope>NUCLEOTIDE SEQUENCE</scope>
    <source>
        <tissue evidence="1">Shoot tissue taken approximately 20 cm above the soil surface</tissue>
    </source>
</reference>
<sequence length="21" mass="2320">MVGSQKHHCLLLPSQQIQQSG</sequence>
<organism evidence="1">
    <name type="scientific">Arundo donax</name>
    <name type="common">Giant reed</name>
    <name type="synonym">Donax arundinaceus</name>
    <dbReference type="NCBI Taxonomy" id="35708"/>
    <lineage>
        <taxon>Eukaryota</taxon>
        <taxon>Viridiplantae</taxon>
        <taxon>Streptophyta</taxon>
        <taxon>Embryophyta</taxon>
        <taxon>Tracheophyta</taxon>
        <taxon>Spermatophyta</taxon>
        <taxon>Magnoliopsida</taxon>
        <taxon>Liliopsida</taxon>
        <taxon>Poales</taxon>
        <taxon>Poaceae</taxon>
        <taxon>PACMAD clade</taxon>
        <taxon>Arundinoideae</taxon>
        <taxon>Arundineae</taxon>
        <taxon>Arundo</taxon>
    </lineage>
</organism>